<evidence type="ECO:0008006" key="3">
    <source>
        <dbReference type="Google" id="ProtNLM"/>
    </source>
</evidence>
<sequence>QAYSFVHREGKTLFGSDDRLDQFSDFSLKLVGEIWQNPATPQLQVQGHEGQWLASMTGFVFSQKFTRLISLKGSDFDTKRSLLEAIRRGFPGGSVSFSPGVKNEHVNAYWQWISALYDPQEGVKVYGTSHLGLHSDNYWILGDEVHLWRNGPVELHERKFHLMHNLHDYATTINIQLLKKDALISVCQSLLDASTYLGPNYGQFLMVLGFSLSRLIRTQNLEDVWGESNIGLIHSSEKNCGKSLTLYLLSKLQGLASRHHPLLLSGGNQSTSGTSAKKILEILSKTTLVVMMDDPLISTNLGEFLNQIQGGLLQGSAASGMFAPKGSVLLTSNDEEVKRIEGRVQRFTFMKDEAFELSEQREQKLMALAEDNKFLASVQKRTNIMSDLEEMKKNSDAQCITLLPVMTRFQKAVFEQIKEQVGKVHTWINPFCSIKFSDGTTDKSFAFSKVGINLLSSDVSISEIDSFLKKLHMVNGLSQPITFASDANTPMSALRSKKAGDAAVTSKRAHKIPLGSLDPSFVEWLNYALGITDKKPDKDFNVGDELVQTEDQLPSTQLYEEVSLLEATIVARVQGM</sequence>
<accession>A0ABN8MI75</accession>
<proteinExistence type="predicted"/>
<dbReference type="EMBL" id="CALNXI010000465">
    <property type="protein sequence ID" value="CAH3027658.1"/>
    <property type="molecule type" value="Genomic_DNA"/>
</dbReference>
<comment type="caution">
    <text evidence="1">The sequence shown here is derived from an EMBL/GenBank/DDBJ whole genome shotgun (WGS) entry which is preliminary data.</text>
</comment>
<organism evidence="1 2">
    <name type="scientific">Porites evermanni</name>
    <dbReference type="NCBI Taxonomy" id="104178"/>
    <lineage>
        <taxon>Eukaryota</taxon>
        <taxon>Metazoa</taxon>
        <taxon>Cnidaria</taxon>
        <taxon>Anthozoa</taxon>
        <taxon>Hexacorallia</taxon>
        <taxon>Scleractinia</taxon>
        <taxon>Fungiina</taxon>
        <taxon>Poritidae</taxon>
        <taxon>Porites</taxon>
    </lineage>
</organism>
<feature type="non-terminal residue" evidence="1">
    <location>
        <position position="1"/>
    </location>
</feature>
<protein>
    <recommendedName>
        <fullName evidence="3">DUF927 domain-containing protein</fullName>
    </recommendedName>
</protein>
<evidence type="ECO:0000313" key="1">
    <source>
        <dbReference type="EMBL" id="CAH3027658.1"/>
    </source>
</evidence>
<gene>
    <name evidence="1" type="ORF">PEVE_00032106</name>
</gene>
<evidence type="ECO:0000313" key="2">
    <source>
        <dbReference type="Proteomes" id="UP001159427"/>
    </source>
</evidence>
<name>A0ABN8MI75_9CNID</name>
<reference evidence="1 2" key="1">
    <citation type="submission" date="2022-05" db="EMBL/GenBank/DDBJ databases">
        <authorList>
            <consortium name="Genoscope - CEA"/>
            <person name="William W."/>
        </authorList>
    </citation>
    <scope>NUCLEOTIDE SEQUENCE [LARGE SCALE GENOMIC DNA]</scope>
</reference>
<dbReference type="Proteomes" id="UP001159427">
    <property type="component" value="Unassembled WGS sequence"/>
</dbReference>
<keyword evidence="2" id="KW-1185">Reference proteome</keyword>